<gene>
    <name evidence="3" type="ORF">NE237_021727</name>
</gene>
<feature type="compositionally biased region" description="Acidic residues" evidence="1">
    <location>
        <begin position="367"/>
        <end position="388"/>
    </location>
</feature>
<name>A0A9Q0K3T7_9MAGN</name>
<proteinExistence type="predicted"/>
<dbReference type="EMBL" id="JAMYWD010000009">
    <property type="protein sequence ID" value="KAJ4961817.1"/>
    <property type="molecule type" value="Genomic_DNA"/>
</dbReference>
<evidence type="ECO:0000313" key="4">
    <source>
        <dbReference type="Proteomes" id="UP001141806"/>
    </source>
</evidence>
<dbReference type="Proteomes" id="UP001141806">
    <property type="component" value="Unassembled WGS sequence"/>
</dbReference>
<dbReference type="CDD" id="cd00167">
    <property type="entry name" value="SANT"/>
    <property type="match status" value="1"/>
</dbReference>
<dbReference type="InterPro" id="IPR001005">
    <property type="entry name" value="SANT/Myb"/>
</dbReference>
<reference evidence="3" key="1">
    <citation type="journal article" date="2023" name="Plant J.">
        <title>The genome of the king protea, Protea cynaroides.</title>
        <authorList>
            <person name="Chang J."/>
            <person name="Duong T.A."/>
            <person name="Schoeman C."/>
            <person name="Ma X."/>
            <person name="Roodt D."/>
            <person name="Barker N."/>
            <person name="Li Z."/>
            <person name="Van de Peer Y."/>
            <person name="Mizrachi E."/>
        </authorList>
    </citation>
    <scope>NUCLEOTIDE SEQUENCE</scope>
    <source>
        <tissue evidence="3">Young leaves</tissue>
    </source>
</reference>
<feature type="domain" description="Myb-like" evidence="2">
    <location>
        <begin position="299"/>
        <end position="352"/>
    </location>
</feature>
<organism evidence="3 4">
    <name type="scientific">Protea cynaroides</name>
    <dbReference type="NCBI Taxonomy" id="273540"/>
    <lineage>
        <taxon>Eukaryota</taxon>
        <taxon>Viridiplantae</taxon>
        <taxon>Streptophyta</taxon>
        <taxon>Embryophyta</taxon>
        <taxon>Tracheophyta</taxon>
        <taxon>Spermatophyta</taxon>
        <taxon>Magnoliopsida</taxon>
        <taxon>Proteales</taxon>
        <taxon>Proteaceae</taxon>
        <taxon>Protea</taxon>
    </lineage>
</organism>
<protein>
    <recommendedName>
        <fullName evidence="2">Myb-like domain-containing protein</fullName>
    </recommendedName>
</protein>
<dbReference type="OrthoDB" id="1908944at2759"/>
<evidence type="ECO:0000259" key="2">
    <source>
        <dbReference type="SMART" id="SM00717"/>
    </source>
</evidence>
<dbReference type="PANTHER" id="PTHR46872:SF10">
    <property type="entry name" value="MYB-LIKE DOMAIN-CONTAINING PROTEIN"/>
    <property type="match status" value="1"/>
</dbReference>
<dbReference type="AlphaFoldDB" id="A0A9Q0K3T7"/>
<comment type="caution">
    <text evidence="3">The sequence shown here is derived from an EMBL/GenBank/DDBJ whole genome shotgun (WGS) entry which is preliminary data.</text>
</comment>
<dbReference type="SMART" id="SM00717">
    <property type="entry name" value="SANT"/>
    <property type="match status" value="1"/>
</dbReference>
<dbReference type="Gene3D" id="1.10.10.60">
    <property type="entry name" value="Homeodomain-like"/>
    <property type="match status" value="1"/>
</dbReference>
<sequence>MLKMIWWEVLKLKQSAHVDSLPCLLIGVIFFLEVNMVYKRPFGDEDPYELAFKHPRHMDYSNQLASFVEADPCNDIPQKPQASVGEGEFRKAHGDERILHRTITELSTWVDKEFETTAPRSIYSLSWVTSSTNEGDSRSEAAGRVSFSPDLSQPNYAARVMAQSDEIYSSLLDFPPRKPVLIGPDHQVDVPAWGIQGAMKASSYLDASGPISLEQSSSSDKEDNEEKLMGTCIIPMHDSVPSSYTVTEFGRGRIDCTCPDDGSIRCVRQHVKEARERLRESLGQERFVELGFCDMGEEVAQRWSPEEERVFHEVVFSNPASLGKNFWEHLSVVFPSRTREDIVSYYFNVFMLRKRAEQNRTTPLNIDSDDDEWQESDDGEEFGTTEDYEDSVVESLVDREDPGYNQEGHEEDFKDDEEVGEDFYDSDDYCDVEGVRGAAGEEDEGGVENISEACIEEYPDGCSFNPAVKLGFTHPQDGGDDLDVQDDSCTSYECQQNGADFYGSVDAGVIIQESQAESGCNKGLQGTYNGFRLGLSGVEHGYSLEPCDAKVWDVGYLAGPKKDVDFLPTCNMIEEVFGEEAYDGADCKSIS</sequence>
<dbReference type="PANTHER" id="PTHR46872">
    <property type="entry name" value="DNA BINDING PROTEIN"/>
    <property type="match status" value="1"/>
</dbReference>
<feature type="region of interest" description="Disordered" evidence="1">
    <location>
        <begin position="362"/>
        <end position="388"/>
    </location>
</feature>
<evidence type="ECO:0000313" key="3">
    <source>
        <dbReference type="EMBL" id="KAJ4961817.1"/>
    </source>
</evidence>
<keyword evidence="4" id="KW-1185">Reference proteome</keyword>
<accession>A0A9Q0K3T7</accession>
<evidence type="ECO:0000256" key="1">
    <source>
        <dbReference type="SAM" id="MobiDB-lite"/>
    </source>
</evidence>